<gene>
    <name evidence="2" type="ORF">UY23_C0001G0053</name>
</gene>
<dbReference type="Pfam" id="PF09903">
    <property type="entry name" value="DUF2130"/>
    <property type="match status" value="1"/>
</dbReference>
<dbReference type="InterPro" id="IPR019219">
    <property type="entry name" value="DUF2130"/>
</dbReference>
<comment type="caution">
    <text evidence="2">The sequence shown here is derived from an EMBL/GenBank/DDBJ whole genome shotgun (WGS) entry which is preliminary data.</text>
</comment>
<name>A0A0G1UBF4_9BACT</name>
<dbReference type="EMBL" id="LCPF01000001">
    <property type="protein sequence ID" value="KKU91447.1"/>
    <property type="molecule type" value="Genomic_DNA"/>
</dbReference>
<evidence type="ECO:0000256" key="1">
    <source>
        <dbReference type="SAM" id="Coils"/>
    </source>
</evidence>
<proteinExistence type="predicted"/>
<dbReference type="Proteomes" id="UP000034956">
    <property type="component" value="Unassembled WGS sequence"/>
</dbReference>
<dbReference type="SUPFAM" id="SSF75712">
    <property type="entry name" value="Rad50 coiled-coil Zn hook"/>
    <property type="match status" value="1"/>
</dbReference>
<reference evidence="2 3" key="1">
    <citation type="journal article" date="2015" name="Nature">
        <title>rRNA introns, odd ribosomes, and small enigmatic genomes across a large radiation of phyla.</title>
        <authorList>
            <person name="Brown C.T."/>
            <person name="Hug L.A."/>
            <person name="Thomas B.C."/>
            <person name="Sharon I."/>
            <person name="Castelle C.J."/>
            <person name="Singh A."/>
            <person name="Wilkins M.J."/>
            <person name="Williams K.H."/>
            <person name="Banfield J.F."/>
        </authorList>
    </citation>
    <scope>NUCLEOTIDE SEQUENCE [LARGE SCALE GENOMIC DNA]</scope>
</reference>
<evidence type="ECO:0000313" key="3">
    <source>
        <dbReference type="Proteomes" id="UP000034956"/>
    </source>
</evidence>
<dbReference type="Gene3D" id="1.10.287.510">
    <property type="entry name" value="Helix hairpin bin"/>
    <property type="match status" value="1"/>
</dbReference>
<dbReference type="AlphaFoldDB" id="A0A0G1UBF4"/>
<keyword evidence="1" id="KW-0175">Coiled coil</keyword>
<protein>
    <recommendedName>
        <fullName evidence="4">DUF2130 domain-containing protein</fullName>
    </recommendedName>
</protein>
<evidence type="ECO:0000313" key="2">
    <source>
        <dbReference type="EMBL" id="KKU91447.1"/>
    </source>
</evidence>
<organism evidence="2 3">
    <name type="scientific">Candidatus Jorgensenbacteria bacterium GW2011_GWA1_48_11</name>
    <dbReference type="NCBI Taxonomy" id="1618660"/>
    <lineage>
        <taxon>Bacteria</taxon>
        <taxon>Candidatus Joergenseniibacteriota</taxon>
    </lineage>
</organism>
<feature type="coiled-coil region" evidence="1">
    <location>
        <begin position="100"/>
        <end position="134"/>
    </location>
</feature>
<evidence type="ECO:0008006" key="4">
    <source>
        <dbReference type="Google" id="ProtNLM"/>
    </source>
</evidence>
<feature type="coiled-coil region" evidence="1">
    <location>
        <begin position="27"/>
        <end position="68"/>
    </location>
</feature>
<sequence length="368" mass="42362">MENQTKKCPVCGKPLTQEEYDKALGIWKAKHEEIKHLEEERKELKRKAELWKKEKAELQRAAKRAVAEEKHKLAANFREQRKLDQETFKKKLETQTAKGVAQTKNKMGQLERSLKIALEKKEKGDQEIKRLREQMEKGITPQIEGLLEEDKLLAKLKELFPHDHFDHPGKGGDIIQTVMEQDKPVGKIVYECKKVKSFSQNHVQQAADAREFRQANFAVLVTNAFPAKRQSYFVSNTVFVISPVNVEPVTYVLRQSLVRIALLKLSNAEKMRAVNEVYKYLAGNEYGDKVNGVAHQLLTLAGDLKSEIHAHHQAWKKRYKSYKDMYMDVGVIDLRLRGLLALGEGKEVPKLIAGQQKTYPPLEELERK</sequence>
<accession>A0A0G1UBF4</accession>